<proteinExistence type="predicted"/>
<dbReference type="Pfam" id="PF14082">
    <property type="entry name" value="SduA_C"/>
    <property type="match status" value="1"/>
</dbReference>
<protein>
    <recommendedName>
        <fullName evidence="1">Shedu protein SduA C-terminal domain-containing protein</fullName>
    </recommendedName>
</protein>
<evidence type="ECO:0000313" key="3">
    <source>
        <dbReference type="Proteomes" id="UP000177092"/>
    </source>
</evidence>
<evidence type="ECO:0000259" key="1">
    <source>
        <dbReference type="Pfam" id="PF14082"/>
    </source>
</evidence>
<sequence length="298" mass="34324">MDQNLIKAKVDLDSCHDNFLLLLNFINSIETIDFGSTSYAVIEKSKKKVFDNVTKETAIRSFVEKYGPDISDQDISLLQNRRSKLEYFEKLLTNETFFKSEKIKLGINKRDEDVWQNFFENNPWIFGYGLQLVACEGLDDKKLEQTVVGNDIIDGVGKRIDAFLKTKGNISKILFCEIKTHLPNLLIEAYERPGIFVPAKELRGAVAQIQKTIHKVTLKLQENFYKPVKDDGDPTGEELLFVKPRGIVVIGKLDDFKTENGINYEKLSSFELYRQQVSGIEIITYDELYERVKFIVEK</sequence>
<evidence type="ECO:0000313" key="2">
    <source>
        <dbReference type="EMBL" id="OGG21644.1"/>
    </source>
</evidence>
<dbReference type="InterPro" id="IPR025359">
    <property type="entry name" value="SduA_C"/>
</dbReference>
<accession>A0A1F6AAJ9</accession>
<reference evidence="2 3" key="1">
    <citation type="journal article" date="2016" name="Nat. Commun.">
        <title>Thousands of microbial genomes shed light on interconnected biogeochemical processes in an aquifer system.</title>
        <authorList>
            <person name="Anantharaman K."/>
            <person name="Brown C.T."/>
            <person name="Hug L.A."/>
            <person name="Sharon I."/>
            <person name="Castelle C.J."/>
            <person name="Probst A.J."/>
            <person name="Thomas B.C."/>
            <person name="Singh A."/>
            <person name="Wilkins M.J."/>
            <person name="Karaoz U."/>
            <person name="Brodie E.L."/>
            <person name="Williams K.H."/>
            <person name="Hubbard S.S."/>
            <person name="Banfield J.F."/>
        </authorList>
    </citation>
    <scope>NUCLEOTIDE SEQUENCE [LARGE SCALE GENOMIC DNA]</scope>
</reference>
<dbReference type="AlphaFoldDB" id="A0A1F6AAJ9"/>
<comment type="caution">
    <text evidence="2">The sequence shown here is derived from an EMBL/GenBank/DDBJ whole genome shotgun (WGS) entry which is preliminary data.</text>
</comment>
<organism evidence="2 3">
    <name type="scientific">Candidatus Gottesmanbacteria bacterium RIFCSPHIGHO2_02_FULL_40_13</name>
    <dbReference type="NCBI Taxonomy" id="1798384"/>
    <lineage>
        <taxon>Bacteria</taxon>
        <taxon>Candidatus Gottesmaniibacteriota</taxon>
    </lineage>
</organism>
<dbReference type="STRING" id="1798384.A3D03_04480"/>
<name>A0A1F6AAJ9_9BACT</name>
<gene>
    <name evidence="2" type="ORF">A3D03_04480</name>
</gene>
<dbReference type="Proteomes" id="UP000177092">
    <property type="component" value="Unassembled WGS sequence"/>
</dbReference>
<dbReference type="EMBL" id="MFJN01000019">
    <property type="protein sequence ID" value="OGG21644.1"/>
    <property type="molecule type" value="Genomic_DNA"/>
</dbReference>
<feature type="domain" description="Shedu protein SduA C-terminal" evidence="1">
    <location>
        <begin position="110"/>
        <end position="289"/>
    </location>
</feature>